<evidence type="ECO:0000259" key="1">
    <source>
        <dbReference type="Pfam" id="PF12776"/>
    </source>
</evidence>
<organism evidence="2 3">
    <name type="scientific">Acacia crassicarpa</name>
    <name type="common">northern wattle</name>
    <dbReference type="NCBI Taxonomy" id="499986"/>
    <lineage>
        <taxon>Eukaryota</taxon>
        <taxon>Viridiplantae</taxon>
        <taxon>Streptophyta</taxon>
        <taxon>Embryophyta</taxon>
        <taxon>Tracheophyta</taxon>
        <taxon>Spermatophyta</taxon>
        <taxon>Magnoliopsida</taxon>
        <taxon>eudicotyledons</taxon>
        <taxon>Gunneridae</taxon>
        <taxon>Pentapetalae</taxon>
        <taxon>rosids</taxon>
        <taxon>fabids</taxon>
        <taxon>Fabales</taxon>
        <taxon>Fabaceae</taxon>
        <taxon>Caesalpinioideae</taxon>
        <taxon>mimosoid clade</taxon>
        <taxon>Acacieae</taxon>
        <taxon>Acacia</taxon>
    </lineage>
</organism>
<sequence>MIFAFNQGRALQTWSVDLGLDLFCSFDISTEHNGLVFTKPGWMNTEITFIEKTEKGYGVKQLKNRLEILKKELRTWDTLLKETGAGGTQ</sequence>
<comment type="caution">
    <text evidence="2">The sequence shown here is derived from an EMBL/GenBank/DDBJ whole genome shotgun (WGS) entry which is preliminary data.</text>
</comment>
<dbReference type="EMBL" id="JAWXYG010000010">
    <property type="protein sequence ID" value="KAK4260709.1"/>
    <property type="molecule type" value="Genomic_DNA"/>
</dbReference>
<protein>
    <recommendedName>
        <fullName evidence="1">Myb/SANT-like domain-containing protein</fullName>
    </recommendedName>
</protein>
<name>A0AAE1MD43_9FABA</name>
<dbReference type="Proteomes" id="UP001293593">
    <property type="component" value="Unassembled WGS sequence"/>
</dbReference>
<proteinExistence type="predicted"/>
<reference evidence="2" key="1">
    <citation type="submission" date="2023-10" db="EMBL/GenBank/DDBJ databases">
        <title>Chromosome-level genome of the transformable northern wattle, Acacia crassicarpa.</title>
        <authorList>
            <person name="Massaro I."/>
            <person name="Sinha N.R."/>
            <person name="Poethig S."/>
            <person name="Leichty A.R."/>
        </authorList>
    </citation>
    <scope>NUCLEOTIDE SEQUENCE</scope>
    <source>
        <strain evidence="2">Acra3RX</strain>
        <tissue evidence="2">Leaf</tissue>
    </source>
</reference>
<feature type="domain" description="Myb/SANT-like" evidence="1">
    <location>
        <begin position="33"/>
        <end position="83"/>
    </location>
</feature>
<dbReference type="Pfam" id="PF12776">
    <property type="entry name" value="Myb_DNA-bind_3"/>
    <property type="match status" value="1"/>
</dbReference>
<evidence type="ECO:0000313" key="2">
    <source>
        <dbReference type="EMBL" id="KAK4260709.1"/>
    </source>
</evidence>
<gene>
    <name evidence="2" type="ORF">QN277_003790</name>
</gene>
<dbReference type="AlphaFoldDB" id="A0AAE1MD43"/>
<accession>A0AAE1MD43</accession>
<keyword evidence="3" id="KW-1185">Reference proteome</keyword>
<evidence type="ECO:0000313" key="3">
    <source>
        <dbReference type="Proteomes" id="UP001293593"/>
    </source>
</evidence>
<dbReference type="InterPro" id="IPR024752">
    <property type="entry name" value="Myb/SANT-like_dom"/>
</dbReference>